<dbReference type="KEGG" id="sarm:DVA86_24570"/>
<proteinExistence type="predicted"/>
<evidence type="ECO:0000256" key="1">
    <source>
        <dbReference type="SAM" id="Phobius"/>
    </source>
</evidence>
<organism evidence="2 3">
    <name type="scientific">Streptomyces armeniacus</name>
    <dbReference type="NCBI Taxonomy" id="83291"/>
    <lineage>
        <taxon>Bacteria</taxon>
        <taxon>Bacillati</taxon>
        <taxon>Actinomycetota</taxon>
        <taxon>Actinomycetes</taxon>
        <taxon>Kitasatosporales</taxon>
        <taxon>Streptomycetaceae</taxon>
        <taxon>Streptomyces</taxon>
    </lineage>
</organism>
<keyword evidence="1" id="KW-1133">Transmembrane helix</keyword>
<dbReference type="Proteomes" id="UP000254425">
    <property type="component" value="Chromosome"/>
</dbReference>
<evidence type="ECO:0000313" key="2">
    <source>
        <dbReference type="EMBL" id="AXK35347.1"/>
    </source>
</evidence>
<gene>
    <name evidence="2" type="ORF">DVA86_24570</name>
</gene>
<feature type="transmembrane region" description="Helical" evidence="1">
    <location>
        <begin position="12"/>
        <end position="32"/>
    </location>
</feature>
<evidence type="ECO:0000313" key="3">
    <source>
        <dbReference type="Proteomes" id="UP000254425"/>
    </source>
</evidence>
<dbReference type="RefSeq" id="WP_208881455.1">
    <property type="nucleotide sequence ID" value="NZ_CP031320.1"/>
</dbReference>
<keyword evidence="3" id="KW-1185">Reference proteome</keyword>
<protein>
    <submittedName>
        <fullName evidence="2">Uncharacterized protein</fullName>
    </submittedName>
</protein>
<keyword evidence="1" id="KW-0812">Transmembrane</keyword>
<name>A0A345XUN1_9ACTN</name>
<dbReference type="AlphaFoldDB" id="A0A345XUN1"/>
<accession>A0A345XUN1</accession>
<sequence>MPDGGWPHLLRTAVAAAMLWAIAGFAMTALLLPRIDPQCSSGPGARVCPMDPDPAISHRFDPAWPRIPELRGAAVLVVSMLPGVAIALFIDTSAPWPKTGGAPPVAGFLAGLPDPSDWNRGGDVPVRYQDDAGEHFVRARLNTYAHRIPVPGTHVNVFTDGDGDGDLLVELDRAHPLEYHPDNRPYESDSSGGGN</sequence>
<reference evidence="2 3" key="1">
    <citation type="submission" date="2018-07" db="EMBL/GenBank/DDBJ databases">
        <title>Draft genome of the type strain Streptomyces armeniacus ATCC 15676.</title>
        <authorList>
            <person name="Labana P."/>
            <person name="Gosse J.T."/>
            <person name="Boddy C.N."/>
        </authorList>
    </citation>
    <scope>NUCLEOTIDE SEQUENCE [LARGE SCALE GENOMIC DNA]</scope>
    <source>
        <strain evidence="2 3">ATCC 15676</strain>
    </source>
</reference>
<keyword evidence="1" id="KW-0472">Membrane</keyword>
<dbReference type="EMBL" id="CP031320">
    <property type="protein sequence ID" value="AXK35347.1"/>
    <property type="molecule type" value="Genomic_DNA"/>
</dbReference>